<evidence type="ECO:0000313" key="2">
    <source>
        <dbReference type="Proteomes" id="UP000026915"/>
    </source>
</evidence>
<reference evidence="1 2" key="1">
    <citation type="journal article" date="2013" name="Genome Biol.">
        <title>The genome sequence of the most widely cultivated cacao type and its use to identify candidate genes regulating pod color.</title>
        <authorList>
            <person name="Motamayor J.C."/>
            <person name="Mockaitis K."/>
            <person name="Schmutz J."/>
            <person name="Haiminen N."/>
            <person name="Iii D.L."/>
            <person name="Cornejo O."/>
            <person name="Findley S.D."/>
            <person name="Zheng P."/>
            <person name="Utro F."/>
            <person name="Royaert S."/>
            <person name="Saski C."/>
            <person name="Jenkins J."/>
            <person name="Podicheti R."/>
            <person name="Zhao M."/>
            <person name="Scheffler B.E."/>
            <person name="Stack J.C."/>
            <person name="Feltus F.A."/>
            <person name="Mustiga G.M."/>
            <person name="Amores F."/>
            <person name="Phillips W."/>
            <person name="Marelli J.P."/>
            <person name="May G.D."/>
            <person name="Shapiro H."/>
            <person name="Ma J."/>
            <person name="Bustamante C.D."/>
            <person name="Schnell R.J."/>
            <person name="Main D."/>
            <person name="Gilbert D."/>
            <person name="Parida L."/>
            <person name="Kuhn D.N."/>
        </authorList>
    </citation>
    <scope>NUCLEOTIDE SEQUENCE [LARGE SCALE GENOMIC DNA]</scope>
    <source>
        <strain evidence="2">cv. Matina 1-6</strain>
    </source>
</reference>
<dbReference type="HOGENOM" id="CLU_2296824_0_0_1"/>
<keyword evidence="2" id="KW-1185">Reference proteome</keyword>
<name>S1SI59_THECC</name>
<dbReference type="InParanoid" id="S1SI59"/>
<protein>
    <recommendedName>
        <fullName evidence="3">DUF4283 domain-containing protein</fullName>
    </recommendedName>
</protein>
<accession>S1SI59</accession>
<evidence type="ECO:0000313" key="1">
    <source>
        <dbReference type="EMBL" id="EOY20347.1"/>
    </source>
</evidence>
<gene>
    <name evidence="1" type="ORF">TCM_045922</name>
</gene>
<dbReference type="EMBL" id="KE133048">
    <property type="protein sequence ID" value="EOY20347.1"/>
    <property type="molecule type" value="Genomic_DNA"/>
</dbReference>
<organism evidence="1 2">
    <name type="scientific">Theobroma cacao</name>
    <name type="common">Cacao</name>
    <name type="synonym">Cocoa</name>
    <dbReference type="NCBI Taxonomy" id="3641"/>
    <lineage>
        <taxon>Eukaryota</taxon>
        <taxon>Viridiplantae</taxon>
        <taxon>Streptophyta</taxon>
        <taxon>Embryophyta</taxon>
        <taxon>Tracheophyta</taxon>
        <taxon>Spermatophyta</taxon>
        <taxon>Magnoliopsida</taxon>
        <taxon>eudicotyledons</taxon>
        <taxon>Gunneridae</taxon>
        <taxon>Pentapetalae</taxon>
        <taxon>rosids</taxon>
        <taxon>malvids</taxon>
        <taxon>Malvales</taxon>
        <taxon>Malvaceae</taxon>
        <taxon>Byttnerioideae</taxon>
        <taxon>Theobroma</taxon>
    </lineage>
</organism>
<dbReference type="Gramene" id="EOY20347">
    <property type="protein sequence ID" value="EOY20347"/>
    <property type="gene ID" value="TCM_045922"/>
</dbReference>
<dbReference type="AlphaFoldDB" id="S1SI59"/>
<sequence>MGKPRCFDWNLLVLMDFKEDCMDRTKMEFNMEEFWIQIVMDSLKLMNGVTTKAIRNMVGRFVKVNGDDSDLRQRFMSIRVILDLSKSLKRGVMLVDDDNQT</sequence>
<evidence type="ECO:0008006" key="3">
    <source>
        <dbReference type="Google" id="ProtNLM"/>
    </source>
</evidence>
<dbReference type="Proteomes" id="UP000026915">
    <property type="component" value="Unassembled WGS sequence"/>
</dbReference>
<proteinExistence type="predicted"/>